<keyword evidence="3" id="KW-1185">Reference proteome</keyword>
<name>B2A1S0_NATTJ</name>
<dbReference type="Proteomes" id="UP000001683">
    <property type="component" value="Chromosome"/>
</dbReference>
<evidence type="ECO:0000313" key="3">
    <source>
        <dbReference type="Proteomes" id="UP000001683"/>
    </source>
</evidence>
<feature type="signal peptide" evidence="1">
    <location>
        <begin position="1"/>
        <end position="24"/>
    </location>
</feature>
<dbReference type="RefSeq" id="WP_012448959.1">
    <property type="nucleotide sequence ID" value="NC_010718.1"/>
</dbReference>
<dbReference type="InParanoid" id="B2A1S0"/>
<accession>B2A1S0</accession>
<proteinExistence type="predicted"/>
<feature type="chain" id="PRO_5002774808" description="PepSY domain-containing protein" evidence="1">
    <location>
        <begin position="25"/>
        <end position="118"/>
    </location>
</feature>
<dbReference type="AlphaFoldDB" id="B2A1S0"/>
<protein>
    <recommendedName>
        <fullName evidence="4">PepSY domain-containing protein</fullName>
    </recommendedName>
</protein>
<dbReference type="KEGG" id="nth:Nther_2559"/>
<evidence type="ECO:0000313" key="2">
    <source>
        <dbReference type="EMBL" id="ACB86117.1"/>
    </source>
</evidence>
<dbReference type="STRING" id="457570.Nther_2559"/>
<evidence type="ECO:0008006" key="4">
    <source>
        <dbReference type="Google" id="ProtNLM"/>
    </source>
</evidence>
<dbReference type="HOGENOM" id="CLU_2070591_0_0_9"/>
<reference evidence="2 3" key="1">
    <citation type="submission" date="2008-04" db="EMBL/GenBank/DDBJ databases">
        <title>Complete sequence of chromosome of Natranaerobius thermophilus JW/NM-WN-LF.</title>
        <authorList>
            <consortium name="US DOE Joint Genome Institute"/>
            <person name="Copeland A."/>
            <person name="Lucas S."/>
            <person name="Lapidus A."/>
            <person name="Glavina del Rio T."/>
            <person name="Dalin E."/>
            <person name="Tice H."/>
            <person name="Bruce D."/>
            <person name="Goodwin L."/>
            <person name="Pitluck S."/>
            <person name="Chertkov O."/>
            <person name="Brettin T."/>
            <person name="Detter J.C."/>
            <person name="Han C."/>
            <person name="Kuske C.R."/>
            <person name="Schmutz J."/>
            <person name="Larimer F."/>
            <person name="Land M."/>
            <person name="Hauser L."/>
            <person name="Kyrpides N."/>
            <person name="Lykidis A."/>
            <person name="Mesbah N.M."/>
            <person name="Wiegel J."/>
        </authorList>
    </citation>
    <scope>NUCLEOTIDE SEQUENCE [LARGE SCALE GENOMIC DNA]</scope>
    <source>
        <strain evidence="3">ATCC BAA-1301 / DSM 18059 / JW/NM-WN-LF</strain>
    </source>
</reference>
<gene>
    <name evidence="2" type="ordered locus">Nther_2559</name>
</gene>
<dbReference type="EMBL" id="CP001034">
    <property type="protein sequence ID" value="ACB86117.1"/>
    <property type="molecule type" value="Genomic_DNA"/>
</dbReference>
<sequence>MKVLVLLLGLLLSVTALGSPSALAEEVSEDLNLTEEEAIEIAENIHPLTEELNLERSDYLERQGIWYLNYQSDPYEEKHYTLSFNICDEDEVIDTISFIHETTQKMSLIISAGMKVRT</sequence>
<evidence type="ECO:0000256" key="1">
    <source>
        <dbReference type="SAM" id="SignalP"/>
    </source>
</evidence>
<organism evidence="2 3">
    <name type="scientific">Natranaerobius thermophilus (strain ATCC BAA-1301 / DSM 18059 / JW/NM-WN-LF)</name>
    <dbReference type="NCBI Taxonomy" id="457570"/>
    <lineage>
        <taxon>Bacteria</taxon>
        <taxon>Bacillati</taxon>
        <taxon>Bacillota</taxon>
        <taxon>Clostridia</taxon>
        <taxon>Natranaerobiales</taxon>
        <taxon>Natranaerobiaceae</taxon>
        <taxon>Natranaerobius</taxon>
    </lineage>
</organism>
<keyword evidence="1" id="KW-0732">Signal</keyword>
<reference evidence="2 3" key="2">
    <citation type="journal article" date="2011" name="J. Bacteriol.">
        <title>Complete genome sequence of the anaerobic, halophilic alkalithermophile Natranaerobius thermophilus JW/NM-WN-LF.</title>
        <authorList>
            <person name="Zhao B."/>
            <person name="Mesbah N.M."/>
            <person name="Dalin E."/>
            <person name="Goodwin L."/>
            <person name="Nolan M."/>
            <person name="Pitluck S."/>
            <person name="Chertkov O."/>
            <person name="Brettin T.S."/>
            <person name="Han J."/>
            <person name="Larimer F.W."/>
            <person name="Land M.L."/>
            <person name="Hauser L."/>
            <person name="Kyrpides N."/>
            <person name="Wiegel J."/>
        </authorList>
    </citation>
    <scope>NUCLEOTIDE SEQUENCE [LARGE SCALE GENOMIC DNA]</scope>
    <source>
        <strain evidence="3">ATCC BAA-1301 / DSM 18059 / JW/NM-WN-LF</strain>
    </source>
</reference>